<evidence type="ECO:0000256" key="1">
    <source>
        <dbReference type="ARBA" id="ARBA00007734"/>
    </source>
</evidence>
<dbReference type="SUPFAM" id="SSF53955">
    <property type="entry name" value="Lysozyme-like"/>
    <property type="match status" value="1"/>
</dbReference>
<dbReference type="AlphaFoldDB" id="A0A7C9MPA2"/>
<organism evidence="4 5">
    <name type="scientific">Kangsaoukella pontilimi</name>
    <dbReference type="NCBI Taxonomy" id="2691042"/>
    <lineage>
        <taxon>Bacteria</taxon>
        <taxon>Pseudomonadati</taxon>
        <taxon>Pseudomonadota</taxon>
        <taxon>Alphaproteobacteria</taxon>
        <taxon>Rhodobacterales</taxon>
        <taxon>Paracoccaceae</taxon>
        <taxon>Kangsaoukella</taxon>
    </lineage>
</organism>
<comment type="similarity">
    <text evidence="2">Belongs to the virb1 family.</text>
</comment>
<evidence type="ECO:0000313" key="5">
    <source>
        <dbReference type="Proteomes" id="UP000480350"/>
    </source>
</evidence>
<dbReference type="EMBL" id="WUPT01000001">
    <property type="protein sequence ID" value="MXQ06277.1"/>
    <property type="molecule type" value="Genomic_DNA"/>
</dbReference>
<dbReference type="Proteomes" id="UP000480350">
    <property type="component" value="Unassembled WGS sequence"/>
</dbReference>
<accession>A0A7C9MPA2</accession>
<evidence type="ECO:0000256" key="2">
    <source>
        <dbReference type="ARBA" id="ARBA00009387"/>
    </source>
</evidence>
<evidence type="ECO:0000313" key="4">
    <source>
        <dbReference type="EMBL" id="MXQ06277.1"/>
    </source>
</evidence>
<evidence type="ECO:0000259" key="3">
    <source>
        <dbReference type="Pfam" id="PF01464"/>
    </source>
</evidence>
<dbReference type="Gene3D" id="1.10.530.10">
    <property type="match status" value="1"/>
</dbReference>
<sequence>MRRLQTLPPFWNCRTSGSRPRLPTRITLFTEPAITCLPSILVRSGEFTLGLSRLTGRERTRGWKSGKKCLVWLGAVRGNLPVIVTRVILGCLLTVALAGVAAADPATVSRAKLFEKQTRLLDGRAAQQYAGSVRLKPDMTDIAVPRYGGSYRGAYLKDARSAARRHGVPEDLFLRLVDQESRWNPGAVSHKGAIGLAQLMPETARRLGVDPRDPVQNLEGGARYLAQQYRTFRDWRLALAAYNAGPGAVTKYGGVPPYRETQGYVKAILDR</sequence>
<reference evidence="4 5" key="2">
    <citation type="submission" date="2020-03" db="EMBL/GenBank/DDBJ databases">
        <title>Kangsaoukella pontilimi gen. nov., sp. nov., a new member of the family Rhodobacteraceae isolated from a tidal mudflat.</title>
        <authorList>
            <person name="Kim I.S."/>
        </authorList>
    </citation>
    <scope>NUCLEOTIDE SEQUENCE [LARGE SCALE GENOMIC DNA]</scope>
    <source>
        <strain evidence="4 5">GH1-50</strain>
    </source>
</reference>
<proteinExistence type="inferred from homology"/>
<dbReference type="PANTHER" id="PTHR37423:SF2">
    <property type="entry name" value="MEMBRANE-BOUND LYTIC MUREIN TRANSGLYCOSYLASE C"/>
    <property type="match status" value="1"/>
</dbReference>
<dbReference type="InterPro" id="IPR023346">
    <property type="entry name" value="Lysozyme-like_dom_sf"/>
</dbReference>
<gene>
    <name evidence="4" type="ORF">GQ651_00310</name>
</gene>
<dbReference type="InterPro" id="IPR008258">
    <property type="entry name" value="Transglycosylase_SLT_dom_1"/>
</dbReference>
<dbReference type="CDD" id="cd00254">
    <property type="entry name" value="LT-like"/>
    <property type="match status" value="1"/>
</dbReference>
<feature type="domain" description="Transglycosylase SLT" evidence="3">
    <location>
        <begin position="160"/>
        <end position="253"/>
    </location>
</feature>
<comment type="caution">
    <text evidence="4">The sequence shown here is derived from an EMBL/GenBank/DDBJ whole genome shotgun (WGS) entry which is preliminary data.</text>
</comment>
<keyword evidence="5" id="KW-1185">Reference proteome</keyword>
<protein>
    <submittedName>
        <fullName evidence="4">Transglycosylase SLT domain-containing protein</fullName>
    </submittedName>
</protein>
<name>A0A7C9MPA2_9RHOB</name>
<dbReference type="Pfam" id="PF01464">
    <property type="entry name" value="SLT"/>
    <property type="match status" value="1"/>
</dbReference>
<dbReference type="PANTHER" id="PTHR37423">
    <property type="entry name" value="SOLUBLE LYTIC MUREIN TRANSGLYCOSYLASE-RELATED"/>
    <property type="match status" value="1"/>
</dbReference>
<reference evidence="4 5" key="1">
    <citation type="submission" date="2019-12" db="EMBL/GenBank/DDBJ databases">
        <authorList>
            <person name="Lee S.D."/>
        </authorList>
    </citation>
    <scope>NUCLEOTIDE SEQUENCE [LARGE SCALE GENOMIC DNA]</scope>
    <source>
        <strain evidence="4 5">GH1-50</strain>
    </source>
</reference>
<comment type="similarity">
    <text evidence="1">Belongs to the transglycosylase Slt family.</text>
</comment>